<reference evidence="10" key="1">
    <citation type="journal article" date="2019" name="Int. J. Syst. Evol. Microbiol.">
        <title>The Global Catalogue of Microorganisms (GCM) 10K type strain sequencing project: providing services to taxonomists for standard genome sequencing and annotation.</title>
        <authorList>
            <consortium name="The Broad Institute Genomics Platform"/>
            <consortium name="The Broad Institute Genome Sequencing Center for Infectious Disease"/>
            <person name="Wu L."/>
            <person name="Ma J."/>
        </authorList>
    </citation>
    <scope>NUCLEOTIDE SEQUENCE [LARGE SCALE GENOMIC DNA]</scope>
    <source>
        <strain evidence="10">CCUG 59778</strain>
    </source>
</reference>
<gene>
    <name evidence="9" type="ORF">ACFOZY_05185</name>
</gene>
<keyword evidence="4 8" id="KW-0378">Hydrolase</keyword>
<evidence type="ECO:0000256" key="8">
    <source>
        <dbReference type="RuleBase" id="RU364100"/>
    </source>
</evidence>
<evidence type="ECO:0000256" key="1">
    <source>
        <dbReference type="ARBA" id="ARBA00008136"/>
    </source>
</evidence>
<evidence type="ECO:0000256" key="6">
    <source>
        <dbReference type="ARBA" id="ARBA00023125"/>
    </source>
</evidence>
<keyword evidence="3" id="KW-0227">DNA damage</keyword>
<comment type="caution">
    <text evidence="9">The sequence shown here is derived from an EMBL/GenBank/DDBJ whole genome shotgun (WGS) entry which is preliminary data.</text>
</comment>
<dbReference type="Proteomes" id="UP001595817">
    <property type="component" value="Unassembled WGS sequence"/>
</dbReference>
<evidence type="ECO:0000256" key="7">
    <source>
        <dbReference type="ARBA" id="ARBA00023239"/>
    </source>
</evidence>
<dbReference type="PANTHER" id="PTHR13604">
    <property type="entry name" value="DC12-RELATED"/>
    <property type="match status" value="1"/>
</dbReference>
<comment type="similarity">
    <text evidence="1 8">Belongs to the SOS response-associated peptidase family.</text>
</comment>
<dbReference type="InterPro" id="IPR036590">
    <property type="entry name" value="SRAP-like"/>
</dbReference>
<keyword evidence="10" id="KW-1185">Reference proteome</keyword>
<dbReference type="Pfam" id="PF02586">
    <property type="entry name" value="SRAP"/>
    <property type="match status" value="1"/>
</dbReference>
<dbReference type="InterPro" id="IPR003738">
    <property type="entry name" value="SRAP"/>
</dbReference>
<evidence type="ECO:0000256" key="3">
    <source>
        <dbReference type="ARBA" id="ARBA00022763"/>
    </source>
</evidence>
<dbReference type="SUPFAM" id="SSF143081">
    <property type="entry name" value="BB1717-like"/>
    <property type="match status" value="1"/>
</dbReference>
<accession>A0ABV8X314</accession>
<dbReference type="EC" id="3.4.-.-" evidence="8"/>
<keyword evidence="5" id="KW-0190">Covalent protein-DNA linkage</keyword>
<protein>
    <recommendedName>
        <fullName evidence="8">Abasic site processing protein</fullName>
        <ecNumber evidence="8">3.4.-.-</ecNumber>
    </recommendedName>
</protein>
<evidence type="ECO:0000256" key="4">
    <source>
        <dbReference type="ARBA" id="ARBA00022801"/>
    </source>
</evidence>
<sequence>MCGRYTLFASMDDIVERFMVDVFEEGIYEPSYNIAPSHQVVAIINDGRRNRLGRLRWGLIPPWAKDEKMGYKTINARGETVANKPSFRNAYRKKRCILPADSFYEWQHDGKNKTPINIKMKDGGLFGLAGLWESWKSPDGNLIHSCTVVTTEANEIMEQIHDRMPVILKPESEKIWLSPSIQDPEVLNRLIRPFDAEQMETFIVSNEVNSPKSNHEGLIIPVC</sequence>
<proteinExistence type="inferred from homology"/>
<name>A0ABV8X314_9LACT</name>
<organism evidence="9 10">
    <name type="scientific">Chungangia koreensis</name>
    <dbReference type="NCBI Taxonomy" id="752657"/>
    <lineage>
        <taxon>Bacteria</taxon>
        <taxon>Bacillati</taxon>
        <taxon>Bacillota</taxon>
        <taxon>Bacilli</taxon>
        <taxon>Lactobacillales</taxon>
        <taxon>Chungangia</taxon>
    </lineage>
</organism>
<keyword evidence="6" id="KW-0238">DNA-binding</keyword>
<dbReference type="Gene3D" id="3.90.1680.10">
    <property type="entry name" value="SOS response associated peptidase-like"/>
    <property type="match status" value="1"/>
</dbReference>
<keyword evidence="7" id="KW-0456">Lyase</keyword>
<evidence type="ECO:0000313" key="10">
    <source>
        <dbReference type="Proteomes" id="UP001595817"/>
    </source>
</evidence>
<dbReference type="EMBL" id="JBHSEC010000005">
    <property type="protein sequence ID" value="MFC4409830.1"/>
    <property type="molecule type" value="Genomic_DNA"/>
</dbReference>
<evidence type="ECO:0000256" key="2">
    <source>
        <dbReference type="ARBA" id="ARBA00022670"/>
    </source>
</evidence>
<keyword evidence="2 8" id="KW-0645">Protease</keyword>
<evidence type="ECO:0000313" key="9">
    <source>
        <dbReference type="EMBL" id="MFC4409830.1"/>
    </source>
</evidence>
<dbReference type="RefSeq" id="WP_378152998.1">
    <property type="nucleotide sequence ID" value="NZ_JBHSEC010000005.1"/>
</dbReference>
<evidence type="ECO:0000256" key="5">
    <source>
        <dbReference type="ARBA" id="ARBA00023124"/>
    </source>
</evidence>
<dbReference type="PANTHER" id="PTHR13604:SF0">
    <property type="entry name" value="ABASIC SITE PROCESSING PROTEIN HMCES"/>
    <property type="match status" value="1"/>
</dbReference>